<gene>
    <name evidence="2" type="primary">Vigan.05G118400</name>
    <name evidence="2" type="ORF">VIGAN_05118400</name>
</gene>
<proteinExistence type="predicted"/>
<reference evidence="2 3" key="1">
    <citation type="journal article" date="2015" name="Sci. Rep.">
        <title>The power of single molecule real-time sequencing technology in the de novo assembly of a eukaryotic genome.</title>
        <authorList>
            <person name="Sakai H."/>
            <person name="Naito K."/>
            <person name="Ogiso-Tanaka E."/>
            <person name="Takahashi Y."/>
            <person name="Iseki K."/>
            <person name="Muto C."/>
            <person name="Satou K."/>
            <person name="Teruya K."/>
            <person name="Shiroma A."/>
            <person name="Shimoji M."/>
            <person name="Hirano T."/>
            <person name="Itoh T."/>
            <person name="Kaga A."/>
            <person name="Tomooka N."/>
        </authorList>
    </citation>
    <scope>NUCLEOTIDE SEQUENCE [LARGE SCALE GENOMIC DNA]</scope>
    <source>
        <strain evidence="3">cv. Shumari</strain>
    </source>
</reference>
<dbReference type="EMBL" id="AP015038">
    <property type="protein sequence ID" value="BAT87782.1"/>
    <property type="molecule type" value="Genomic_DNA"/>
</dbReference>
<evidence type="ECO:0000313" key="3">
    <source>
        <dbReference type="Proteomes" id="UP000291084"/>
    </source>
</evidence>
<feature type="transmembrane region" description="Helical" evidence="1">
    <location>
        <begin position="20"/>
        <end position="42"/>
    </location>
</feature>
<accession>A0A0S3S4L1</accession>
<keyword evidence="1" id="KW-0472">Membrane</keyword>
<keyword evidence="3" id="KW-1185">Reference proteome</keyword>
<organism evidence="2 3">
    <name type="scientific">Vigna angularis var. angularis</name>
    <dbReference type="NCBI Taxonomy" id="157739"/>
    <lineage>
        <taxon>Eukaryota</taxon>
        <taxon>Viridiplantae</taxon>
        <taxon>Streptophyta</taxon>
        <taxon>Embryophyta</taxon>
        <taxon>Tracheophyta</taxon>
        <taxon>Spermatophyta</taxon>
        <taxon>Magnoliopsida</taxon>
        <taxon>eudicotyledons</taxon>
        <taxon>Gunneridae</taxon>
        <taxon>Pentapetalae</taxon>
        <taxon>rosids</taxon>
        <taxon>fabids</taxon>
        <taxon>Fabales</taxon>
        <taxon>Fabaceae</taxon>
        <taxon>Papilionoideae</taxon>
        <taxon>50 kb inversion clade</taxon>
        <taxon>NPAAA clade</taxon>
        <taxon>indigoferoid/millettioid clade</taxon>
        <taxon>Phaseoleae</taxon>
        <taxon>Vigna</taxon>
    </lineage>
</organism>
<dbReference type="AlphaFoldDB" id="A0A0S3S4L1"/>
<dbReference type="Proteomes" id="UP000291084">
    <property type="component" value="Chromosome 5"/>
</dbReference>
<protein>
    <submittedName>
        <fullName evidence="2">Uncharacterized protein</fullName>
    </submittedName>
</protein>
<keyword evidence="1" id="KW-0812">Transmembrane</keyword>
<evidence type="ECO:0000313" key="2">
    <source>
        <dbReference type="EMBL" id="BAT87782.1"/>
    </source>
</evidence>
<name>A0A0S3S4L1_PHAAN</name>
<keyword evidence="1" id="KW-1133">Transmembrane helix</keyword>
<sequence>MYLTEGKCVRANFCSSSTRLSFLSLFFTLFQKSLRFISFVLLNSINRINMLPVSYSWHTNPLFLHTFNKLIRKTLIIHTLS</sequence>
<evidence type="ECO:0000256" key="1">
    <source>
        <dbReference type="SAM" id="Phobius"/>
    </source>
</evidence>